<dbReference type="GO" id="GO:0004595">
    <property type="term" value="F:pantetheine-phosphate adenylyltransferase activity"/>
    <property type="evidence" value="ECO:0007669"/>
    <property type="project" value="UniProtKB-EC"/>
</dbReference>
<feature type="non-terminal residue" evidence="12">
    <location>
        <position position="62"/>
    </location>
</feature>
<evidence type="ECO:0000256" key="5">
    <source>
        <dbReference type="ARBA" id="ARBA00022695"/>
    </source>
</evidence>
<dbReference type="GO" id="GO:0005524">
    <property type="term" value="F:ATP binding"/>
    <property type="evidence" value="ECO:0007669"/>
    <property type="project" value="UniProtKB-KW"/>
</dbReference>
<dbReference type="PANTHER" id="PTHR21342">
    <property type="entry name" value="PHOSPHOPANTETHEINE ADENYLYLTRANSFERASE"/>
    <property type="match status" value="1"/>
</dbReference>
<dbReference type="InterPro" id="IPR014729">
    <property type="entry name" value="Rossmann-like_a/b/a_fold"/>
</dbReference>
<dbReference type="AlphaFoldDB" id="X1K436"/>
<dbReference type="PRINTS" id="PR01020">
    <property type="entry name" value="LPSBIOSNTHSS"/>
</dbReference>
<evidence type="ECO:0000256" key="10">
    <source>
        <dbReference type="ARBA" id="ARBA00029346"/>
    </source>
</evidence>
<evidence type="ECO:0000256" key="4">
    <source>
        <dbReference type="ARBA" id="ARBA00022679"/>
    </source>
</evidence>
<evidence type="ECO:0000256" key="3">
    <source>
        <dbReference type="ARBA" id="ARBA00022490"/>
    </source>
</evidence>
<comment type="catalytic activity">
    <reaction evidence="10">
        <text>(R)-4'-phosphopantetheine + ATP + H(+) = 3'-dephospho-CoA + diphosphate</text>
        <dbReference type="Rhea" id="RHEA:19801"/>
        <dbReference type="ChEBI" id="CHEBI:15378"/>
        <dbReference type="ChEBI" id="CHEBI:30616"/>
        <dbReference type="ChEBI" id="CHEBI:33019"/>
        <dbReference type="ChEBI" id="CHEBI:57328"/>
        <dbReference type="ChEBI" id="CHEBI:61723"/>
        <dbReference type="EC" id="2.7.7.3"/>
    </reaction>
</comment>
<sequence>MKIAVYPGSFDPVTNGHLNIIERTTKIVDKLIVSVAVDSKKSTLFSAQERTEMIKEATKNIE</sequence>
<keyword evidence="8" id="KW-0460">Magnesium</keyword>
<comment type="caution">
    <text evidence="12">The sequence shown here is derived from an EMBL/GenBank/DDBJ whole genome shotgun (WGS) entry which is preliminary data.</text>
</comment>
<organism evidence="12">
    <name type="scientific">marine sediment metagenome</name>
    <dbReference type="NCBI Taxonomy" id="412755"/>
    <lineage>
        <taxon>unclassified sequences</taxon>
        <taxon>metagenomes</taxon>
        <taxon>ecological metagenomes</taxon>
    </lineage>
</organism>
<dbReference type="GO" id="GO:0015937">
    <property type="term" value="P:coenzyme A biosynthetic process"/>
    <property type="evidence" value="ECO:0007669"/>
    <property type="project" value="UniProtKB-KW"/>
</dbReference>
<evidence type="ECO:0000256" key="9">
    <source>
        <dbReference type="ARBA" id="ARBA00022993"/>
    </source>
</evidence>
<feature type="domain" description="Cytidyltransferase-like" evidence="11">
    <location>
        <begin position="5"/>
        <end position="59"/>
    </location>
</feature>
<keyword evidence="6" id="KW-0547">Nucleotide-binding</keyword>
<dbReference type="NCBIfam" id="TIGR00125">
    <property type="entry name" value="cyt_tran_rel"/>
    <property type="match status" value="1"/>
</dbReference>
<dbReference type="PANTHER" id="PTHR21342:SF1">
    <property type="entry name" value="PHOSPHOPANTETHEINE ADENYLYLTRANSFERASE"/>
    <property type="match status" value="1"/>
</dbReference>
<dbReference type="InterPro" id="IPR004821">
    <property type="entry name" value="Cyt_trans-like"/>
</dbReference>
<name>X1K436_9ZZZZ</name>
<evidence type="ECO:0000256" key="2">
    <source>
        <dbReference type="ARBA" id="ARBA00013868"/>
    </source>
</evidence>
<dbReference type="EMBL" id="BARV01000688">
    <property type="protein sequence ID" value="GAI01323.1"/>
    <property type="molecule type" value="Genomic_DNA"/>
</dbReference>
<protein>
    <recommendedName>
        <fullName evidence="2">Phosphopantetheine adenylyltransferase</fullName>
        <ecNumber evidence="1">2.7.7.3</ecNumber>
    </recommendedName>
</protein>
<dbReference type="InterPro" id="IPR001980">
    <property type="entry name" value="PPAT"/>
</dbReference>
<evidence type="ECO:0000256" key="7">
    <source>
        <dbReference type="ARBA" id="ARBA00022840"/>
    </source>
</evidence>
<evidence type="ECO:0000256" key="1">
    <source>
        <dbReference type="ARBA" id="ARBA00012392"/>
    </source>
</evidence>
<dbReference type="SUPFAM" id="SSF52374">
    <property type="entry name" value="Nucleotidylyl transferase"/>
    <property type="match status" value="1"/>
</dbReference>
<dbReference type="Pfam" id="PF01467">
    <property type="entry name" value="CTP_transf_like"/>
    <property type="match status" value="1"/>
</dbReference>
<evidence type="ECO:0000256" key="8">
    <source>
        <dbReference type="ARBA" id="ARBA00022842"/>
    </source>
</evidence>
<dbReference type="EC" id="2.7.7.3" evidence="1"/>
<evidence type="ECO:0000256" key="6">
    <source>
        <dbReference type="ARBA" id="ARBA00022741"/>
    </source>
</evidence>
<dbReference type="Gene3D" id="3.40.50.620">
    <property type="entry name" value="HUPs"/>
    <property type="match status" value="1"/>
</dbReference>
<gene>
    <name evidence="12" type="ORF">S06H3_02371</name>
</gene>
<reference evidence="12" key="1">
    <citation type="journal article" date="2014" name="Front. Microbiol.">
        <title>High frequency of phylogenetically diverse reductive dehalogenase-homologous genes in deep subseafloor sedimentary metagenomes.</title>
        <authorList>
            <person name="Kawai M."/>
            <person name="Futagami T."/>
            <person name="Toyoda A."/>
            <person name="Takaki Y."/>
            <person name="Nishi S."/>
            <person name="Hori S."/>
            <person name="Arai W."/>
            <person name="Tsubouchi T."/>
            <person name="Morono Y."/>
            <person name="Uchiyama I."/>
            <person name="Ito T."/>
            <person name="Fujiyama A."/>
            <person name="Inagaki F."/>
            <person name="Takami H."/>
        </authorList>
    </citation>
    <scope>NUCLEOTIDE SEQUENCE</scope>
    <source>
        <strain evidence="12">Expedition CK06-06</strain>
    </source>
</reference>
<keyword evidence="5" id="KW-0548">Nucleotidyltransferase</keyword>
<keyword evidence="7" id="KW-0067">ATP-binding</keyword>
<proteinExistence type="predicted"/>
<keyword evidence="9" id="KW-0173">Coenzyme A biosynthesis</keyword>
<evidence type="ECO:0000259" key="11">
    <source>
        <dbReference type="Pfam" id="PF01467"/>
    </source>
</evidence>
<keyword evidence="4" id="KW-0808">Transferase</keyword>
<accession>X1K436</accession>
<keyword evidence="3" id="KW-0963">Cytoplasm</keyword>
<evidence type="ECO:0000313" key="12">
    <source>
        <dbReference type="EMBL" id="GAI01323.1"/>
    </source>
</evidence>